<dbReference type="Pfam" id="PF02163">
    <property type="entry name" value="Peptidase_M50"/>
    <property type="match status" value="1"/>
</dbReference>
<organism evidence="15">
    <name type="scientific">marine sediment metagenome</name>
    <dbReference type="NCBI Taxonomy" id="412755"/>
    <lineage>
        <taxon>unclassified sequences</taxon>
        <taxon>metagenomes</taxon>
        <taxon>ecological metagenomes</taxon>
    </lineage>
</organism>
<feature type="transmembrane region" description="Helical" evidence="13">
    <location>
        <begin position="155"/>
        <end position="184"/>
    </location>
</feature>
<feature type="transmembrane region" description="Helical" evidence="13">
    <location>
        <begin position="105"/>
        <end position="126"/>
    </location>
</feature>
<evidence type="ECO:0000256" key="1">
    <source>
        <dbReference type="ARBA" id="ARBA00001947"/>
    </source>
</evidence>
<comment type="similarity">
    <text evidence="3">Belongs to the peptidase M50B family.</text>
</comment>
<evidence type="ECO:0000256" key="2">
    <source>
        <dbReference type="ARBA" id="ARBA00004651"/>
    </source>
</evidence>
<evidence type="ECO:0000256" key="11">
    <source>
        <dbReference type="ARBA" id="ARBA00023049"/>
    </source>
</evidence>
<evidence type="ECO:0000256" key="5">
    <source>
        <dbReference type="ARBA" id="ARBA00022670"/>
    </source>
</evidence>
<evidence type="ECO:0000256" key="9">
    <source>
        <dbReference type="ARBA" id="ARBA00022833"/>
    </source>
</evidence>
<gene>
    <name evidence="15" type="ORF">LCGC14_1616840</name>
</gene>
<proteinExistence type="inferred from homology"/>
<evidence type="ECO:0000313" key="15">
    <source>
        <dbReference type="EMBL" id="KKM23272.1"/>
    </source>
</evidence>
<keyword evidence="12 13" id="KW-0472">Membrane</keyword>
<feature type="transmembrane region" description="Helical" evidence="13">
    <location>
        <begin position="76"/>
        <end position="99"/>
    </location>
</feature>
<evidence type="ECO:0000256" key="10">
    <source>
        <dbReference type="ARBA" id="ARBA00022989"/>
    </source>
</evidence>
<dbReference type="GO" id="GO:0006508">
    <property type="term" value="P:proteolysis"/>
    <property type="evidence" value="ECO:0007669"/>
    <property type="project" value="UniProtKB-KW"/>
</dbReference>
<evidence type="ECO:0000256" key="3">
    <source>
        <dbReference type="ARBA" id="ARBA00007931"/>
    </source>
</evidence>
<comment type="caution">
    <text evidence="15">The sequence shown here is derived from an EMBL/GenBank/DDBJ whole genome shotgun (WGS) entry which is preliminary data.</text>
</comment>
<dbReference type="EMBL" id="LAZR01013159">
    <property type="protein sequence ID" value="KKM23272.1"/>
    <property type="molecule type" value="Genomic_DNA"/>
</dbReference>
<keyword evidence="11" id="KW-0482">Metalloprotease</keyword>
<keyword evidence="4" id="KW-1003">Cell membrane</keyword>
<keyword evidence="7" id="KW-0479">Metal-binding</keyword>
<evidence type="ECO:0000259" key="14">
    <source>
        <dbReference type="Pfam" id="PF02163"/>
    </source>
</evidence>
<dbReference type="PANTHER" id="PTHR35864">
    <property type="entry name" value="ZINC METALLOPROTEASE MJ0611-RELATED"/>
    <property type="match status" value="1"/>
</dbReference>
<dbReference type="InterPro" id="IPR052348">
    <property type="entry name" value="Metallopeptidase_M50B"/>
</dbReference>
<keyword evidence="8" id="KW-0378">Hydrolase</keyword>
<dbReference type="CDD" id="cd06158">
    <property type="entry name" value="S2P-M50_like_1"/>
    <property type="match status" value="1"/>
</dbReference>
<dbReference type="GO" id="GO:0005886">
    <property type="term" value="C:plasma membrane"/>
    <property type="evidence" value="ECO:0007669"/>
    <property type="project" value="UniProtKB-SubCell"/>
</dbReference>
<sequence>MLLPGLVVGLTFHEAAHAISAKWLGDHTAEKMGRVSLNPLRHMSLMGTIALFFIGFGWGKPVIVNLHNFKKPKFHYLLSSLAGPAANLVLAAIALGILYLRPWWVLEWICTSIFIVNSLLATFNLLPIPPLDGSKIWPCLIPGASPQISKKWGRVWLIVLVVCLFTGVIDKVIDPVFGFLFALLPG</sequence>
<dbReference type="GO" id="GO:0008237">
    <property type="term" value="F:metallopeptidase activity"/>
    <property type="evidence" value="ECO:0007669"/>
    <property type="project" value="UniProtKB-KW"/>
</dbReference>
<dbReference type="InterPro" id="IPR008915">
    <property type="entry name" value="Peptidase_M50"/>
</dbReference>
<keyword evidence="5" id="KW-0645">Protease</keyword>
<evidence type="ECO:0000256" key="4">
    <source>
        <dbReference type="ARBA" id="ARBA00022475"/>
    </source>
</evidence>
<evidence type="ECO:0000256" key="8">
    <source>
        <dbReference type="ARBA" id="ARBA00022801"/>
    </source>
</evidence>
<keyword evidence="6 13" id="KW-0812">Transmembrane</keyword>
<evidence type="ECO:0000256" key="12">
    <source>
        <dbReference type="ARBA" id="ARBA00023136"/>
    </source>
</evidence>
<protein>
    <recommendedName>
        <fullName evidence="14">Peptidase M50 domain-containing protein</fullName>
    </recommendedName>
</protein>
<evidence type="ECO:0000256" key="13">
    <source>
        <dbReference type="SAM" id="Phobius"/>
    </source>
</evidence>
<dbReference type="AlphaFoldDB" id="A0A0F9I6Y2"/>
<accession>A0A0F9I6Y2</accession>
<comment type="subcellular location">
    <subcellularLocation>
        <location evidence="2">Cell membrane</location>
        <topology evidence="2">Multi-pass membrane protein</topology>
    </subcellularLocation>
</comment>
<feature type="transmembrane region" description="Helical" evidence="13">
    <location>
        <begin position="42"/>
        <end position="64"/>
    </location>
</feature>
<feature type="non-terminal residue" evidence="15">
    <location>
        <position position="186"/>
    </location>
</feature>
<dbReference type="InterPro" id="IPR044537">
    <property type="entry name" value="Rip2-like"/>
</dbReference>
<reference evidence="15" key="1">
    <citation type="journal article" date="2015" name="Nature">
        <title>Complex archaea that bridge the gap between prokaryotes and eukaryotes.</title>
        <authorList>
            <person name="Spang A."/>
            <person name="Saw J.H."/>
            <person name="Jorgensen S.L."/>
            <person name="Zaremba-Niedzwiedzka K."/>
            <person name="Martijn J."/>
            <person name="Lind A.E."/>
            <person name="van Eijk R."/>
            <person name="Schleper C."/>
            <person name="Guy L."/>
            <person name="Ettema T.J."/>
        </authorList>
    </citation>
    <scope>NUCLEOTIDE SEQUENCE</scope>
</reference>
<keyword evidence="10 13" id="KW-1133">Transmembrane helix</keyword>
<evidence type="ECO:0000256" key="6">
    <source>
        <dbReference type="ARBA" id="ARBA00022692"/>
    </source>
</evidence>
<dbReference type="GO" id="GO:0046872">
    <property type="term" value="F:metal ion binding"/>
    <property type="evidence" value="ECO:0007669"/>
    <property type="project" value="UniProtKB-KW"/>
</dbReference>
<name>A0A0F9I6Y2_9ZZZZ</name>
<dbReference type="PANTHER" id="PTHR35864:SF1">
    <property type="entry name" value="ZINC METALLOPROTEASE YWHC-RELATED"/>
    <property type="match status" value="1"/>
</dbReference>
<feature type="domain" description="Peptidase M50" evidence="14">
    <location>
        <begin position="111"/>
        <end position="164"/>
    </location>
</feature>
<keyword evidence="9" id="KW-0862">Zinc</keyword>
<comment type="cofactor">
    <cofactor evidence="1">
        <name>Zn(2+)</name>
        <dbReference type="ChEBI" id="CHEBI:29105"/>
    </cofactor>
</comment>
<evidence type="ECO:0000256" key="7">
    <source>
        <dbReference type="ARBA" id="ARBA00022723"/>
    </source>
</evidence>